<keyword evidence="6 16" id="KW-0418">Kinase</keyword>
<dbReference type="HOGENOM" id="CLU_000445_28_1_10"/>
<dbReference type="CDD" id="cd00146">
    <property type="entry name" value="PKD"/>
    <property type="match status" value="1"/>
</dbReference>
<keyword evidence="10" id="KW-0804">Transcription</keyword>
<keyword evidence="8" id="KW-0902">Two-component regulatory system</keyword>
<comment type="catalytic activity">
    <reaction evidence="1">
        <text>ATP + protein L-histidine = ADP + protein N-phospho-L-histidine.</text>
        <dbReference type="EC" id="2.7.13.3"/>
    </reaction>
</comment>
<keyword evidence="4" id="KW-0808">Transferase</keyword>
<evidence type="ECO:0000259" key="14">
    <source>
        <dbReference type="PROSITE" id="PS50109"/>
    </source>
</evidence>
<evidence type="ECO:0000313" key="17">
    <source>
        <dbReference type="Proteomes" id="UP000005546"/>
    </source>
</evidence>
<dbReference type="InterPro" id="IPR018060">
    <property type="entry name" value="HTH_AraC"/>
</dbReference>
<evidence type="ECO:0000259" key="13">
    <source>
        <dbReference type="PROSITE" id="PS01124"/>
    </source>
</evidence>
<evidence type="ECO:0000256" key="12">
    <source>
        <dbReference type="SAM" id="Phobius"/>
    </source>
</evidence>
<dbReference type="SUPFAM" id="SSF47384">
    <property type="entry name" value="Homodimeric domain of signal transducing histidine kinase"/>
    <property type="match status" value="1"/>
</dbReference>
<dbReference type="PROSITE" id="PS50110">
    <property type="entry name" value="RESPONSE_REGULATORY"/>
    <property type="match status" value="1"/>
</dbReference>
<dbReference type="InterPro" id="IPR003661">
    <property type="entry name" value="HisK_dim/P_dom"/>
</dbReference>
<keyword evidence="17" id="KW-1185">Reference proteome</keyword>
<dbReference type="Pfam" id="PF07494">
    <property type="entry name" value="Reg_prop"/>
    <property type="match status" value="4"/>
</dbReference>
<dbReference type="EMBL" id="AFBR01000098">
    <property type="protein sequence ID" value="EGG49965.1"/>
    <property type="molecule type" value="Genomic_DNA"/>
</dbReference>
<evidence type="ECO:0000256" key="10">
    <source>
        <dbReference type="ARBA" id="ARBA00023163"/>
    </source>
</evidence>
<dbReference type="RefSeq" id="WP_008630347.1">
    <property type="nucleotide sequence ID" value="NZ_GL883891.1"/>
</dbReference>
<dbReference type="Gene3D" id="2.60.40.10">
    <property type="entry name" value="Immunoglobulins"/>
    <property type="match status" value="1"/>
</dbReference>
<dbReference type="GO" id="GO:0000155">
    <property type="term" value="F:phosphorelay sensor kinase activity"/>
    <property type="evidence" value="ECO:0007669"/>
    <property type="project" value="InterPro"/>
</dbReference>
<dbReference type="SUPFAM" id="SSF63829">
    <property type="entry name" value="Calcium-dependent phosphotriesterase"/>
    <property type="match status" value="2"/>
</dbReference>
<organism evidence="16 17">
    <name type="scientific">Paraprevotella xylaniphila YIT 11841</name>
    <dbReference type="NCBI Taxonomy" id="762982"/>
    <lineage>
        <taxon>Bacteria</taxon>
        <taxon>Pseudomonadati</taxon>
        <taxon>Bacteroidota</taxon>
        <taxon>Bacteroidia</taxon>
        <taxon>Bacteroidales</taxon>
        <taxon>Prevotellaceae</taxon>
        <taxon>Paraprevotella</taxon>
    </lineage>
</organism>
<keyword evidence="12" id="KW-0472">Membrane</keyword>
<dbReference type="Pfam" id="PF00512">
    <property type="entry name" value="HisKA"/>
    <property type="match status" value="1"/>
</dbReference>
<dbReference type="Gene3D" id="2.130.10.10">
    <property type="entry name" value="YVTN repeat-like/Quinoprotein amine dehydrogenase"/>
    <property type="match status" value="2"/>
</dbReference>
<dbReference type="InterPro" id="IPR015943">
    <property type="entry name" value="WD40/YVTN_repeat-like_dom_sf"/>
</dbReference>
<dbReference type="InterPro" id="IPR003594">
    <property type="entry name" value="HATPase_dom"/>
</dbReference>
<dbReference type="GO" id="GO:0003700">
    <property type="term" value="F:DNA-binding transcription factor activity"/>
    <property type="evidence" value="ECO:0007669"/>
    <property type="project" value="InterPro"/>
</dbReference>
<dbReference type="EC" id="2.7.13.3" evidence="2"/>
<evidence type="ECO:0000256" key="3">
    <source>
        <dbReference type="ARBA" id="ARBA00022553"/>
    </source>
</evidence>
<dbReference type="GO" id="GO:0005524">
    <property type="term" value="F:ATP binding"/>
    <property type="evidence" value="ECO:0007669"/>
    <property type="project" value="UniProtKB-KW"/>
</dbReference>
<evidence type="ECO:0000256" key="8">
    <source>
        <dbReference type="ARBA" id="ARBA00023012"/>
    </source>
</evidence>
<name>F3QZ36_9BACT</name>
<reference evidence="16 17" key="1">
    <citation type="submission" date="2011-02" db="EMBL/GenBank/DDBJ databases">
        <authorList>
            <person name="Weinstock G."/>
            <person name="Sodergren E."/>
            <person name="Clifton S."/>
            <person name="Fulton L."/>
            <person name="Fulton B."/>
            <person name="Courtney L."/>
            <person name="Fronick C."/>
            <person name="Harrison M."/>
            <person name="Strong C."/>
            <person name="Farmer C."/>
            <person name="Delahaunty K."/>
            <person name="Markovic C."/>
            <person name="Hall O."/>
            <person name="Minx P."/>
            <person name="Tomlinson C."/>
            <person name="Mitreva M."/>
            <person name="Hou S."/>
            <person name="Chen J."/>
            <person name="Wollam A."/>
            <person name="Pepin K.H."/>
            <person name="Johnson M."/>
            <person name="Bhonagiri V."/>
            <person name="Zhang X."/>
            <person name="Suruliraj S."/>
            <person name="Warren W."/>
            <person name="Chinwalla A."/>
            <person name="Mardis E.R."/>
            <person name="Wilson R.K."/>
        </authorList>
    </citation>
    <scope>NUCLEOTIDE SEQUENCE [LARGE SCALE GENOMIC DNA]</scope>
    <source>
        <strain evidence="16 17">YIT 11841</strain>
    </source>
</reference>
<evidence type="ECO:0000256" key="11">
    <source>
        <dbReference type="PROSITE-ProRule" id="PRU00169"/>
    </source>
</evidence>
<evidence type="ECO:0000256" key="7">
    <source>
        <dbReference type="ARBA" id="ARBA00022840"/>
    </source>
</evidence>
<accession>F3QZ36</accession>
<evidence type="ECO:0000313" key="16">
    <source>
        <dbReference type="EMBL" id="EGG49965.1"/>
    </source>
</evidence>
<keyword evidence="9" id="KW-0805">Transcription regulation</keyword>
<dbReference type="SMART" id="SM00448">
    <property type="entry name" value="REC"/>
    <property type="match status" value="1"/>
</dbReference>
<dbReference type="Gene3D" id="1.10.10.60">
    <property type="entry name" value="Homeodomain-like"/>
    <property type="match status" value="1"/>
</dbReference>
<dbReference type="STRING" id="762982.HMPREF9442_03482"/>
<dbReference type="GO" id="GO:0043565">
    <property type="term" value="F:sequence-specific DNA binding"/>
    <property type="evidence" value="ECO:0007669"/>
    <property type="project" value="InterPro"/>
</dbReference>
<evidence type="ECO:0000256" key="6">
    <source>
        <dbReference type="ARBA" id="ARBA00022777"/>
    </source>
</evidence>
<dbReference type="InterPro" id="IPR009057">
    <property type="entry name" value="Homeodomain-like_sf"/>
</dbReference>
<dbReference type="PANTHER" id="PTHR43547">
    <property type="entry name" value="TWO-COMPONENT HISTIDINE KINASE"/>
    <property type="match status" value="1"/>
</dbReference>
<dbReference type="CDD" id="cd17574">
    <property type="entry name" value="REC_OmpR"/>
    <property type="match status" value="1"/>
</dbReference>
<keyword evidence="3 11" id="KW-0597">Phosphoprotein</keyword>
<dbReference type="InterPro" id="IPR036890">
    <property type="entry name" value="HATPase_C_sf"/>
</dbReference>
<dbReference type="SMART" id="SM00387">
    <property type="entry name" value="HATPase_c"/>
    <property type="match status" value="1"/>
</dbReference>
<feature type="transmembrane region" description="Helical" evidence="12">
    <location>
        <begin position="758"/>
        <end position="780"/>
    </location>
</feature>
<dbReference type="PROSITE" id="PS01124">
    <property type="entry name" value="HTH_ARAC_FAMILY_2"/>
    <property type="match status" value="1"/>
</dbReference>
<keyword evidence="5" id="KW-0547">Nucleotide-binding</keyword>
<proteinExistence type="predicted"/>
<dbReference type="SMART" id="SM00342">
    <property type="entry name" value="HTH_ARAC"/>
    <property type="match status" value="1"/>
</dbReference>
<sequence>MVVASEIKGQEGRLFTSDTQLSSSLVNQVYQDKNGFIWIATRNGFDRYDGSQFQTFHKTRKPGSMLSEHVTCVLEDAAGHLLVGMDKGLQAYDEDTGRFRTIPFINKEDTLKACHVMSILQVRNGDVWVSTSGFGMYVIPSGKDEAHYTLMFEGDNNVEDMVEASDGSVWLAVTNYGIYCRKDGKVSRYLCEKASVLGRCCLAFDSEGHLFMGSASEGLFVFDNSSDAFSPVAGTGHLNVSVLCPLSDGRVMLGTDGEGAMVYRFGERSPQPCDYFHAQVDLEHAKISSILEDRDGNIWLGLFQKGVFMQPHQDSGFSYVGYKSGRYDIIGSACVMSVYAGKDCTLWVGTDNDGLYALDMKSYAVSHYSSDTGGLPATITSIVEDKDGKLWLGSYWGGAGWLDRQTGQFNRLPFTCRGMAVHVFRLLADAEDNLWIATLGDGLKKYNLKTHELTEYKVQPEAFEPKGNSLTNMWVNDLCLSEDGRRLYICMSSGLACLDLKHDDFVSTFGRNCILTEQPVHTVVEDSKGQLWVGTHDGIFVLDSHGRMKRHYTTDDGLPDNYIASMRFDIQNNIWISTFHGLSMLDLKRGSFTNYYASHGLQGNEFSERASCGWDSLMVFGGNCGLTFFSPETVCRAGKRPCLQIVEMRIGDEEVKTDTKSGFFKVTSRPVMESNLFEVCHEDNTFSIRFSTMSYNMPDGVQYLYSIDNEPYVAMVGSSGILTLNHLPSGTYKIRVKAIVNGLESDVKAFTVIVRSPWYASLPAFILYFLIVIFLVMRFIHGRRLREQARLRLQEHIHAEQLNEMKLQFFMNLNHEIRTPMTLIVGPLQHLINTDFDEIRQRSYRMMNRNAERILALVNQILDLRKIDKGQMMMKMQPVNLVDFTRDVYELFDSKAREKEIHFHFEYDADNIEVWLDKKNFDKVIMNLLSNAFKFTPSKGNIGIRLKQGGREVSMEVWDDGLTIEPDKMDKVFQRFYQADNTANYNIPGSGIGLNLTKQLVTLHHGEISVYNNADGKGCTFKVALPVGSAHLKPEELLQTPIEETTEESILKIEEASAVTEGNKEENKNKHRKRIVIAEDDDEIRSYLVEELRKHYYVVPCHNGKEALSEVLRTPPSLVLSDVMMPEMDGYTLCAKIKTNINVNFIPVVLLTAKSHEKDKIEGLSTGADSYIEKPFNIKVLEYTIRNLIASYDILRNKVEGKEMPEENIDVVVSKSADDKLLERVLQIINGNISNPYLSVELIAREVGISRAHLHRKMKELTNQGPRDLVRNIRLKKAAGLLASGHRNITEVMYACGFENAASFSIKFKALYGMSPMVYMKEHLAKK</sequence>
<dbReference type="Pfam" id="PF12833">
    <property type="entry name" value="HTH_18"/>
    <property type="match status" value="1"/>
</dbReference>
<dbReference type="eggNOG" id="COG0745">
    <property type="taxonomic scope" value="Bacteria"/>
</dbReference>
<dbReference type="Pfam" id="PF00072">
    <property type="entry name" value="Response_reg"/>
    <property type="match status" value="1"/>
</dbReference>
<dbReference type="PRINTS" id="PR00344">
    <property type="entry name" value="BCTRLSENSOR"/>
</dbReference>
<dbReference type="eggNOG" id="COG3292">
    <property type="taxonomic scope" value="Bacteria"/>
</dbReference>
<evidence type="ECO:0000256" key="1">
    <source>
        <dbReference type="ARBA" id="ARBA00000085"/>
    </source>
</evidence>
<dbReference type="PROSITE" id="PS50109">
    <property type="entry name" value="HIS_KIN"/>
    <property type="match status" value="1"/>
</dbReference>
<dbReference type="Gene3D" id="3.30.565.10">
    <property type="entry name" value="Histidine kinase-like ATPase, C-terminal domain"/>
    <property type="match status" value="1"/>
</dbReference>
<dbReference type="CDD" id="cd00075">
    <property type="entry name" value="HATPase"/>
    <property type="match status" value="1"/>
</dbReference>
<dbReference type="Proteomes" id="UP000005546">
    <property type="component" value="Unassembled WGS sequence"/>
</dbReference>
<comment type="caution">
    <text evidence="16">The sequence shown here is derived from an EMBL/GenBank/DDBJ whole genome shotgun (WGS) entry which is preliminary data.</text>
</comment>
<gene>
    <name evidence="16" type="ORF">HMPREF9442_03482</name>
</gene>
<evidence type="ECO:0000256" key="4">
    <source>
        <dbReference type="ARBA" id="ARBA00022679"/>
    </source>
</evidence>
<dbReference type="FunFam" id="3.30.565.10:FF:000037">
    <property type="entry name" value="Hybrid sensor histidine kinase/response regulator"/>
    <property type="match status" value="1"/>
</dbReference>
<dbReference type="SUPFAM" id="SSF52172">
    <property type="entry name" value="CheY-like"/>
    <property type="match status" value="1"/>
</dbReference>
<evidence type="ECO:0000259" key="15">
    <source>
        <dbReference type="PROSITE" id="PS50110"/>
    </source>
</evidence>
<dbReference type="InterPro" id="IPR036097">
    <property type="entry name" value="HisK_dim/P_sf"/>
</dbReference>
<dbReference type="Gene3D" id="1.10.287.130">
    <property type="match status" value="1"/>
</dbReference>
<dbReference type="Gene3D" id="3.40.50.2300">
    <property type="match status" value="1"/>
</dbReference>
<dbReference type="InterPro" id="IPR004358">
    <property type="entry name" value="Sig_transdc_His_kin-like_C"/>
</dbReference>
<dbReference type="InterPro" id="IPR005467">
    <property type="entry name" value="His_kinase_dom"/>
</dbReference>
<keyword evidence="7" id="KW-0067">ATP-binding</keyword>
<feature type="domain" description="Histidine kinase" evidence="14">
    <location>
        <begin position="812"/>
        <end position="1029"/>
    </location>
</feature>
<evidence type="ECO:0000256" key="9">
    <source>
        <dbReference type="ARBA" id="ARBA00023015"/>
    </source>
</evidence>
<dbReference type="Pfam" id="PF02518">
    <property type="entry name" value="HATPase_c"/>
    <property type="match status" value="1"/>
</dbReference>
<dbReference type="CDD" id="cd00082">
    <property type="entry name" value="HisKA"/>
    <property type="match status" value="1"/>
</dbReference>
<dbReference type="SUPFAM" id="SSF46689">
    <property type="entry name" value="Homeodomain-like"/>
    <property type="match status" value="1"/>
</dbReference>
<evidence type="ECO:0000256" key="2">
    <source>
        <dbReference type="ARBA" id="ARBA00012438"/>
    </source>
</evidence>
<dbReference type="SMART" id="SM00388">
    <property type="entry name" value="HisKA"/>
    <property type="match status" value="1"/>
</dbReference>
<feature type="modified residue" description="4-aspartylphosphate" evidence="11">
    <location>
        <position position="1122"/>
    </location>
</feature>
<evidence type="ECO:0000256" key="5">
    <source>
        <dbReference type="ARBA" id="ARBA00022741"/>
    </source>
</evidence>
<dbReference type="InterPro" id="IPR001789">
    <property type="entry name" value="Sig_transdc_resp-reg_receiver"/>
</dbReference>
<dbReference type="InterPro" id="IPR011110">
    <property type="entry name" value="Reg_prop"/>
</dbReference>
<dbReference type="PANTHER" id="PTHR43547:SF2">
    <property type="entry name" value="HYBRID SIGNAL TRANSDUCTION HISTIDINE KINASE C"/>
    <property type="match status" value="1"/>
</dbReference>
<feature type="domain" description="Response regulatory" evidence="15">
    <location>
        <begin position="1074"/>
        <end position="1189"/>
    </location>
</feature>
<dbReference type="eggNOG" id="COG5002">
    <property type="taxonomic scope" value="Bacteria"/>
</dbReference>
<keyword evidence="12" id="KW-0812">Transmembrane</keyword>
<dbReference type="SUPFAM" id="SSF55874">
    <property type="entry name" value="ATPase domain of HSP90 chaperone/DNA topoisomerase II/histidine kinase"/>
    <property type="match status" value="1"/>
</dbReference>
<protein>
    <recommendedName>
        <fullName evidence="2">histidine kinase</fullName>
        <ecNumber evidence="2">2.7.13.3</ecNumber>
    </recommendedName>
</protein>
<dbReference type="InterPro" id="IPR013783">
    <property type="entry name" value="Ig-like_fold"/>
</dbReference>
<keyword evidence="12" id="KW-1133">Transmembrane helix</keyword>
<feature type="domain" description="HTH araC/xylS-type" evidence="13">
    <location>
        <begin position="1223"/>
        <end position="1322"/>
    </location>
</feature>
<dbReference type="InterPro" id="IPR011006">
    <property type="entry name" value="CheY-like_superfamily"/>
</dbReference>